<dbReference type="EMBL" id="QSUL01000005">
    <property type="protein sequence ID" value="RGN36500.1"/>
    <property type="molecule type" value="Genomic_DNA"/>
</dbReference>
<dbReference type="AlphaFoldDB" id="A0A3E5BFX5"/>
<dbReference type="InterPro" id="IPR017853">
    <property type="entry name" value="GH"/>
</dbReference>
<dbReference type="InterPro" id="IPR050347">
    <property type="entry name" value="Bact_Beta-galactosidase"/>
</dbReference>
<dbReference type="SMART" id="SM01038">
    <property type="entry name" value="Bgal_small_N"/>
    <property type="match status" value="1"/>
</dbReference>
<dbReference type="InterPro" id="IPR004199">
    <property type="entry name" value="B-gal_small/dom_5"/>
</dbReference>
<evidence type="ECO:0000256" key="2">
    <source>
        <dbReference type="ARBA" id="ARBA00001913"/>
    </source>
</evidence>
<protein>
    <recommendedName>
        <fullName evidence="5">beta-galactosidase</fullName>
        <ecNumber evidence="5">3.2.1.23</ecNumber>
    </recommendedName>
    <alternativeName>
        <fullName evidence="9">Lactase</fullName>
    </alternativeName>
</protein>
<dbReference type="Pfam" id="PF02929">
    <property type="entry name" value="Bgal_small_N"/>
    <property type="match status" value="1"/>
</dbReference>
<keyword evidence="7" id="KW-0106">Calcium</keyword>
<comment type="subunit">
    <text evidence="4">Monomer.</text>
</comment>
<comment type="cofactor">
    <cofactor evidence="2">
        <name>Ca(2+)</name>
        <dbReference type="ChEBI" id="CHEBI:29108"/>
    </cofactor>
</comment>
<evidence type="ECO:0000256" key="4">
    <source>
        <dbReference type="ARBA" id="ARBA00011245"/>
    </source>
</evidence>
<dbReference type="EC" id="3.2.1.23" evidence="5"/>
<evidence type="ECO:0000256" key="8">
    <source>
        <dbReference type="ARBA" id="ARBA00023295"/>
    </source>
</evidence>
<comment type="similarity">
    <text evidence="3">Belongs to the glycosyl hydrolase 2 family.</text>
</comment>
<dbReference type="Pfam" id="PF02836">
    <property type="entry name" value="Glyco_hydro_2_C"/>
    <property type="match status" value="1"/>
</dbReference>
<keyword evidence="10" id="KW-0732">Signal</keyword>
<dbReference type="InterPro" id="IPR006103">
    <property type="entry name" value="Glyco_hydro_2_cat"/>
</dbReference>
<evidence type="ECO:0000313" key="12">
    <source>
        <dbReference type="EMBL" id="RGN36500.1"/>
    </source>
</evidence>
<dbReference type="InterPro" id="IPR006102">
    <property type="entry name" value="Ig-like_GH2"/>
</dbReference>
<dbReference type="InterPro" id="IPR006104">
    <property type="entry name" value="Glyco_hydro_2_N"/>
</dbReference>
<sequence>MNLRRILSFILLIAALRLSAQEQISLNGTWDFALAKTGEEALRLENFHAPEFTNNDFKPIPVPSNWAVLGYEEPVYRGFKEGTASEGFYLHTFTVPKDWNEKRVLLHFGGVWSSAEVWLNGQYLGRHDSGYTSFSFNATGKLKTDSINRLAVRVRQVTREYKFDVFDDWTLGGIYRDVTLEAMPAKRWIDNVVAQTTFDNYFKDADLKVRVMVSDKHKNTLPGNYPSPGEPYNLRFTLSDKEGQEVARQQITIPAHTSTDRETDFTLRILSPLHWTAETPNLYNLRIDLLEKGQVAHTRTERIGFRQISTTGGVFRINGQAVKLRGVNRHDEHPDVGRATTRAHWLQDITLMKAANINYIRLSHYTPAKGFIELCDEMGMYVGNEISLGGAGNLMYDPSFSNAVLQRSYETVVRDINSPSVIYWSIGNEDPLTTLHMASVKLVKALDPTRPVLLPWRHEEWLPKEVDILAPHYWKDREYDQLASHSDRPIISTEYTHAYGVDGFGGLEARWKALTKHPAGTGAAIWMWADQGIKTPVAKAKYSEDDISQGDKYLRIDYAGWDGIVDSYRNLTRDYLETKAVYAQVYPAIDKMYFVPGQDSIRIPIQNDFDFTNLNTVKINWSIWEDGQELSSGNSSINGQSHATSALKLPISKLKTIQPGKTYFIRFIFTRADGSEITREAVELCPQTEQIVQAVSNGKLIVSKDKESVIVATNDIRYIFNPRTGQLTSADIQGKQMITDLRPVIWRTLDRSETSAFGKENVRKAVDLNKYTQSVKSWKIEKSEGNVVIKTEVNYTVDTNNRFTTTYRYTIGADGRLDVSYQILTNVAIPWLPIIGMAVQSASELNQLHWLGLGPCDAYPNKQAAPILGLWGGKAGSTETTGIKATRWVERTGAIGCLRIASIGYMEHNASRPETMYILSGVFARPEKGRKAEESVPQLSTDTGKPFVGEFSITLKANQK</sequence>
<dbReference type="GO" id="GO:0005990">
    <property type="term" value="P:lactose catabolic process"/>
    <property type="evidence" value="ECO:0007669"/>
    <property type="project" value="TreeGrafter"/>
</dbReference>
<dbReference type="Gene3D" id="3.20.20.80">
    <property type="entry name" value="Glycosidases"/>
    <property type="match status" value="1"/>
</dbReference>
<dbReference type="GO" id="GO:0009341">
    <property type="term" value="C:beta-galactosidase complex"/>
    <property type="evidence" value="ECO:0007669"/>
    <property type="project" value="InterPro"/>
</dbReference>
<proteinExistence type="inferred from homology"/>
<dbReference type="Pfam" id="PF16353">
    <property type="entry name" value="LacZ_4"/>
    <property type="match status" value="1"/>
</dbReference>
<evidence type="ECO:0000256" key="3">
    <source>
        <dbReference type="ARBA" id="ARBA00007401"/>
    </source>
</evidence>
<keyword evidence="6 12" id="KW-0378">Hydrolase</keyword>
<dbReference type="InterPro" id="IPR008979">
    <property type="entry name" value="Galactose-bd-like_sf"/>
</dbReference>
<evidence type="ECO:0000256" key="1">
    <source>
        <dbReference type="ARBA" id="ARBA00001412"/>
    </source>
</evidence>
<dbReference type="GO" id="GO:0030246">
    <property type="term" value="F:carbohydrate binding"/>
    <property type="evidence" value="ECO:0007669"/>
    <property type="project" value="InterPro"/>
</dbReference>
<evidence type="ECO:0000256" key="7">
    <source>
        <dbReference type="ARBA" id="ARBA00022837"/>
    </source>
</evidence>
<dbReference type="PANTHER" id="PTHR46323">
    <property type="entry name" value="BETA-GALACTOSIDASE"/>
    <property type="match status" value="1"/>
</dbReference>
<comment type="caution">
    <text evidence="12">The sequence shown here is derived from an EMBL/GenBank/DDBJ whole genome shotgun (WGS) entry which is preliminary data.</text>
</comment>
<accession>A0A3E5BFX5</accession>
<dbReference type="InterPro" id="IPR011013">
    <property type="entry name" value="Gal_mutarotase_sf_dom"/>
</dbReference>
<dbReference type="RefSeq" id="WP_117723985.1">
    <property type="nucleotide sequence ID" value="NZ_QSUL01000005.1"/>
</dbReference>
<comment type="catalytic activity">
    <reaction evidence="1">
        <text>Hydrolysis of terminal non-reducing beta-D-galactose residues in beta-D-galactosides.</text>
        <dbReference type="EC" id="3.2.1.23"/>
    </reaction>
</comment>
<evidence type="ECO:0000313" key="13">
    <source>
        <dbReference type="Proteomes" id="UP000260983"/>
    </source>
</evidence>
<evidence type="ECO:0000256" key="10">
    <source>
        <dbReference type="SAM" id="SignalP"/>
    </source>
</evidence>
<evidence type="ECO:0000259" key="11">
    <source>
        <dbReference type="SMART" id="SM01038"/>
    </source>
</evidence>
<gene>
    <name evidence="12" type="ORF">DXB65_08855</name>
</gene>
<dbReference type="Pfam" id="PF02837">
    <property type="entry name" value="Glyco_hydro_2_N"/>
    <property type="match status" value="1"/>
</dbReference>
<dbReference type="PANTHER" id="PTHR46323:SF2">
    <property type="entry name" value="BETA-GALACTOSIDASE"/>
    <property type="match status" value="1"/>
</dbReference>
<dbReference type="InterPro" id="IPR036156">
    <property type="entry name" value="Beta-gal/glucu_dom_sf"/>
</dbReference>
<evidence type="ECO:0000256" key="9">
    <source>
        <dbReference type="ARBA" id="ARBA00032230"/>
    </source>
</evidence>
<organism evidence="12 13">
    <name type="scientific">Bacteroides oleiciplenus</name>
    <dbReference type="NCBI Taxonomy" id="626931"/>
    <lineage>
        <taxon>Bacteria</taxon>
        <taxon>Pseudomonadati</taxon>
        <taxon>Bacteroidota</taxon>
        <taxon>Bacteroidia</taxon>
        <taxon>Bacteroidales</taxon>
        <taxon>Bacteroidaceae</taxon>
        <taxon>Bacteroides</taxon>
    </lineage>
</organism>
<evidence type="ECO:0000256" key="6">
    <source>
        <dbReference type="ARBA" id="ARBA00022801"/>
    </source>
</evidence>
<dbReference type="Gene3D" id="2.60.40.10">
    <property type="entry name" value="Immunoglobulins"/>
    <property type="match status" value="2"/>
</dbReference>
<dbReference type="Pfam" id="PF00703">
    <property type="entry name" value="Glyco_hydro_2"/>
    <property type="match status" value="1"/>
</dbReference>
<reference evidence="12 13" key="1">
    <citation type="submission" date="2018-08" db="EMBL/GenBank/DDBJ databases">
        <title>A genome reference for cultivated species of the human gut microbiota.</title>
        <authorList>
            <person name="Zou Y."/>
            <person name="Xue W."/>
            <person name="Luo G."/>
        </authorList>
    </citation>
    <scope>NUCLEOTIDE SEQUENCE [LARGE SCALE GENOMIC DNA]</scope>
    <source>
        <strain evidence="12 13">OM05-15BH</strain>
    </source>
</reference>
<dbReference type="SUPFAM" id="SSF49303">
    <property type="entry name" value="beta-Galactosidase/glucuronidase domain"/>
    <property type="match status" value="2"/>
</dbReference>
<dbReference type="Proteomes" id="UP000260983">
    <property type="component" value="Unassembled WGS sequence"/>
</dbReference>
<dbReference type="Gene3D" id="2.60.120.260">
    <property type="entry name" value="Galactose-binding domain-like"/>
    <property type="match status" value="1"/>
</dbReference>
<dbReference type="InterPro" id="IPR032312">
    <property type="entry name" value="LacZ_4"/>
</dbReference>
<dbReference type="Gene3D" id="2.70.98.10">
    <property type="match status" value="1"/>
</dbReference>
<keyword evidence="8" id="KW-0326">Glycosidase</keyword>
<feature type="chain" id="PRO_5017795985" description="beta-galactosidase" evidence="10">
    <location>
        <begin position="21"/>
        <end position="960"/>
    </location>
</feature>
<dbReference type="InterPro" id="IPR013783">
    <property type="entry name" value="Ig-like_fold"/>
</dbReference>
<dbReference type="GO" id="GO:0004565">
    <property type="term" value="F:beta-galactosidase activity"/>
    <property type="evidence" value="ECO:0007669"/>
    <property type="project" value="UniProtKB-EC"/>
</dbReference>
<dbReference type="PRINTS" id="PR00132">
    <property type="entry name" value="GLHYDRLASE2"/>
</dbReference>
<evidence type="ECO:0000256" key="5">
    <source>
        <dbReference type="ARBA" id="ARBA00012756"/>
    </source>
</evidence>
<dbReference type="InterPro" id="IPR014718">
    <property type="entry name" value="GH-type_carb-bd"/>
</dbReference>
<dbReference type="InterPro" id="IPR006101">
    <property type="entry name" value="Glyco_hydro_2"/>
</dbReference>
<name>A0A3E5BFX5_9BACE</name>
<dbReference type="SUPFAM" id="SSF74650">
    <property type="entry name" value="Galactose mutarotase-like"/>
    <property type="match status" value="1"/>
</dbReference>
<dbReference type="SUPFAM" id="SSF51445">
    <property type="entry name" value="(Trans)glycosidases"/>
    <property type="match status" value="1"/>
</dbReference>
<dbReference type="SUPFAM" id="SSF49785">
    <property type="entry name" value="Galactose-binding domain-like"/>
    <property type="match status" value="1"/>
</dbReference>
<feature type="signal peptide" evidence="10">
    <location>
        <begin position="1"/>
        <end position="20"/>
    </location>
</feature>
<feature type="domain" description="Beta galactosidase small chain/" evidence="11">
    <location>
        <begin position="710"/>
        <end position="956"/>
    </location>
</feature>